<dbReference type="EMBL" id="BARV01002232">
    <property type="protein sequence ID" value="GAH90480.1"/>
    <property type="molecule type" value="Genomic_DNA"/>
</dbReference>
<evidence type="ECO:0000313" key="1">
    <source>
        <dbReference type="EMBL" id="GAH90480.1"/>
    </source>
</evidence>
<dbReference type="Gene3D" id="3.30.160.250">
    <property type="match status" value="1"/>
</dbReference>
<reference evidence="1" key="1">
    <citation type="journal article" date="2014" name="Front. Microbiol.">
        <title>High frequency of phylogenetically diverse reductive dehalogenase-homologous genes in deep subseafloor sedimentary metagenomes.</title>
        <authorList>
            <person name="Kawai M."/>
            <person name="Futagami T."/>
            <person name="Toyoda A."/>
            <person name="Takaki Y."/>
            <person name="Nishi S."/>
            <person name="Hori S."/>
            <person name="Arai W."/>
            <person name="Tsubouchi T."/>
            <person name="Morono Y."/>
            <person name="Uchiyama I."/>
            <person name="Ito T."/>
            <person name="Fujiyama A."/>
            <person name="Inagaki F."/>
            <person name="Takami H."/>
        </authorList>
    </citation>
    <scope>NUCLEOTIDE SEQUENCE</scope>
    <source>
        <strain evidence="1">Expedition CK06-06</strain>
    </source>
</reference>
<name>X1KA41_9ZZZZ</name>
<dbReference type="PANTHER" id="PTHR34504">
    <property type="entry name" value="ANTITOXIN HICB"/>
    <property type="match status" value="1"/>
</dbReference>
<proteinExistence type="predicted"/>
<protein>
    <recommendedName>
        <fullName evidence="2">HicB-like antitoxin of toxin-antitoxin system domain-containing protein</fullName>
    </recommendedName>
</protein>
<dbReference type="PANTHER" id="PTHR34504:SF4">
    <property type="entry name" value="ANTITOXIN HICB"/>
    <property type="match status" value="1"/>
</dbReference>
<gene>
    <name evidence="1" type="ORF">S06H3_05899</name>
</gene>
<organism evidence="1">
    <name type="scientific">marine sediment metagenome</name>
    <dbReference type="NCBI Taxonomy" id="412755"/>
    <lineage>
        <taxon>unclassified sequences</taxon>
        <taxon>metagenomes</taxon>
        <taxon>ecological metagenomes</taxon>
    </lineage>
</organism>
<comment type="caution">
    <text evidence="1">The sequence shown here is derived from an EMBL/GenBank/DDBJ whole genome shotgun (WGS) entry which is preliminary data.</text>
</comment>
<dbReference type="SUPFAM" id="SSF143100">
    <property type="entry name" value="TTHA1013/TTHA0281-like"/>
    <property type="match status" value="1"/>
</dbReference>
<evidence type="ECO:0008006" key="2">
    <source>
        <dbReference type="Google" id="ProtNLM"/>
    </source>
</evidence>
<sequence length="81" mass="8754">MAKANSQEKLKVLKGGVEYEIEHAEEGGYIASVPLYPSCVSQGETLEETLGNIEDALLGCLAAAEELDLPIPKELQLLLRL</sequence>
<accession>X1KA41</accession>
<dbReference type="AlphaFoldDB" id="X1KA41"/>
<dbReference type="InterPro" id="IPR051404">
    <property type="entry name" value="TA_system_antitoxin"/>
</dbReference>
<dbReference type="InterPro" id="IPR035069">
    <property type="entry name" value="TTHA1013/TTHA0281-like"/>
</dbReference>